<feature type="region of interest" description="Disordered" evidence="1">
    <location>
        <begin position="675"/>
        <end position="700"/>
    </location>
</feature>
<dbReference type="AlphaFoldDB" id="A0A7Y6NLE4"/>
<dbReference type="InterPro" id="IPR003607">
    <property type="entry name" value="HD/PDEase_dom"/>
</dbReference>
<protein>
    <submittedName>
        <fullName evidence="4">CHASE2 domain-containing protein</fullName>
    </submittedName>
</protein>
<dbReference type="PROSITE" id="PS51832">
    <property type="entry name" value="HD_GYP"/>
    <property type="match status" value="1"/>
</dbReference>
<gene>
    <name evidence="4" type="ORF">HQN59_05840</name>
</gene>
<keyword evidence="5" id="KW-1185">Reference proteome</keyword>
<keyword evidence="2" id="KW-0472">Membrane</keyword>
<dbReference type="Pfam" id="PF05226">
    <property type="entry name" value="CHASE2"/>
    <property type="match status" value="1"/>
</dbReference>
<feature type="transmembrane region" description="Helical" evidence="2">
    <location>
        <begin position="391"/>
        <end position="412"/>
    </location>
</feature>
<evidence type="ECO:0000256" key="2">
    <source>
        <dbReference type="SAM" id="Phobius"/>
    </source>
</evidence>
<dbReference type="InterPro" id="IPR037522">
    <property type="entry name" value="HD_GYP_dom"/>
</dbReference>
<feature type="transmembrane region" description="Helical" evidence="2">
    <location>
        <begin position="363"/>
        <end position="384"/>
    </location>
</feature>
<dbReference type="RefSeq" id="WP_176067010.1">
    <property type="nucleotide sequence ID" value="NZ_JABWMJ010000002.1"/>
</dbReference>
<dbReference type="GO" id="GO:0008081">
    <property type="term" value="F:phosphoric diester hydrolase activity"/>
    <property type="evidence" value="ECO:0007669"/>
    <property type="project" value="UniProtKB-ARBA"/>
</dbReference>
<dbReference type="EMBL" id="JABWMJ010000002">
    <property type="protein sequence ID" value="NUZ05280.1"/>
    <property type="molecule type" value="Genomic_DNA"/>
</dbReference>
<dbReference type="Gene3D" id="1.10.3210.10">
    <property type="entry name" value="Hypothetical protein af1432"/>
    <property type="match status" value="1"/>
</dbReference>
<sequence>MSMQAVIGRTAERLPRRGAALLATLGLGVALLAGGLGATGRAPVATLDRALLDGVLRHTASGETARGVAVVDIDDVSLSAVGQWPWPRYRLAALIERVAAEQPAAIALDILLPEADRASLTTVRDTFRRDFGVELSLDGVPSGLLDNDGYLAEVVARRDVVAGRYFYFDHSGASADVPASAAIAIEGRDDLLDLDVATGVLESAGPIAARTRSAGFVNTQIDPDGVLRRVPLLIAHGGRAHPSLALAALTKALGVASARVESGASGLALVVGPHRVPIDAKGYATLRFAGGPERYPAIPALGVLDGSAPLAGLRGKVVFIGSSAAGLNDLHNTALDARFPGVRIQAAMAENVLRDRHVQVPSWRGSAVLAACLALAAAMVALFVLGSGIALLVGGSVALAAGALAASVGLYLGTGIFVSGAAPAAVVAVLFVAFALARFGLERQRVQAGMRALANARQVTIESMAAVAETRDPETGAHIKRTQHYVRAIASELRRAGHHLDVLTPEYIELLFLSAPLHDVGKVGVPDHILMKPGRLTFDEMEQMKRHAEFGRSIIGSSARHIDGDNFLTIAGEIAATHHEKWDGTGYPHGLAGADIPLSGRIMAVADVYDALISRRCYKEPFPHAVATKMMRDLRGSTFDPLVLDTFFAIEDEIEAIAARYRDAEGDEPHASLELPAAERATRAPPRHSPTRPAPLTATV</sequence>
<accession>A0A7Y6NLE4</accession>
<dbReference type="Pfam" id="PF13487">
    <property type="entry name" value="HD_5"/>
    <property type="match status" value="1"/>
</dbReference>
<dbReference type="InterPro" id="IPR007890">
    <property type="entry name" value="CHASE2"/>
</dbReference>
<dbReference type="InterPro" id="IPR052020">
    <property type="entry name" value="Cyclic_di-GMP/3'3'-cGAMP_PDE"/>
</dbReference>
<evidence type="ECO:0000313" key="5">
    <source>
        <dbReference type="Proteomes" id="UP000529637"/>
    </source>
</evidence>
<evidence type="ECO:0000256" key="1">
    <source>
        <dbReference type="SAM" id="MobiDB-lite"/>
    </source>
</evidence>
<keyword evidence="2" id="KW-0812">Transmembrane</keyword>
<feature type="domain" description="HD-GYP" evidence="3">
    <location>
        <begin position="453"/>
        <end position="663"/>
    </location>
</feature>
<dbReference type="PANTHER" id="PTHR45228">
    <property type="entry name" value="CYCLIC DI-GMP PHOSPHODIESTERASE TM_0186-RELATED"/>
    <property type="match status" value="1"/>
</dbReference>
<dbReference type="PANTHER" id="PTHR45228:SF5">
    <property type="entry name" value="CYCLIC DI-GMP PHOSPHODIESTERASE VC_1348-RELATED"/>
    <property type="match status" value="1"/>
</dbReference>
<dbReference type="SUPFAM" id="SSF109604">
    <property type="entry name" value="HD-domain/PDEase-like"/>
    <property type="match status" value="1"/>
</dbReference>
<dbReference type="CDD" id="cd00077">
    <property type="entry name" value="HDc"/>
    <property type="match status" value="1"/>
</dbReference>
<dbReference type="SMART" id="SM01080">
    <property type="entry name" value="CHASE2"/>
    <property type="match status" value="1"/>
</dbReference>
<proteinExistence type="predicted"/>
<keyword evidence="2" id="KW-1133">Transmembrane helix</keyword>
<evidence type="ECO:0000313" key="4">
    <source>
        <dbReference type="EMBL" id="NUZ05280.1"/>
    </source>
</evidence>
<name>A0A7Y6NLE4_9BURK</name>
<dbReference type="Proteomes" id="UP000529637">
    <property type="component" value="Unassembled WGS sequence"/>
</dbReference>
<comment type="caution">
    <text evidence="4">The sequence shown here is derived from an EMBL/GenBank/DDBJ whole genome shotgun (WGS) entry which is preliminary data.</text>
</comment>
<organism evidence="4 5">
    <name type="scientific">Piscinibacter koreensis</name>
    <dbReference type="NCBI Taxonomy" id="2742824"/>
    <lineage>
        <taxon>Bacteria</taxon>
        <taxon>Pseudomonadati</taxon>
        <taxon>Pseudomonadota</taxon>
        <taxon>Betaproteobacteria</taxon>
        <taxon>Burkholderiales</taxon>
        <taxon>Sphaerotilaceae</taxon>
        <taxon>Piscinibacter</taxon>
    </lineage>
</organism>
<dbReference type="SMART" id="SM00471">
    <property type="entry name" value="HDc"/>
    <property type="match status" value="1"/>
</dbReference>
<feature type="transmembrane region" description="Helical" evidence="2">
    <location>
        <begin position="418"/>
        <end position="441"/>
    </location>
</feature>
<reference evidence="4 5" key="1">
    <citation type="submission" date="2020-06" db="EMBL/GenBank/DDBJ databases">
        <title>Schlegella sp. ID0723 isolated from air conditioner.</title>
        <authorList>
            <person name="Kim D.Y."/>
            <person name="Kim D.-U."/>
        </authorList>
    </citation>
    <scope>NUCLEOTIDE SEQUENCE [LARGE SCALE GENOMIC DNA]</scope>
    <source>
        <strain evidence="4 5">ID0723</strain>
    </source>
</reference>
<evidence type="ECO:0000259" key="3">
    <source>
        <dbReference type="PROSITE" id="PS51832"/>
    </source>
</evidence>